<dbReference type="PANTHER" id="PTHR11092">
    <property type="entry name" value="SUGAR NUCLEOTIDE EPIMERASE RELATED"/>
    <property type="match status" value="1"/>
</dbReference>
<reference evidence="4 5" key="1">
    <citation type="submission" date="2020-03" db="EMBL/GenBank/DDBJ databases">
        <title>Whole genome shotgun sequence of Phytohabitans rumicis NBRC 108638.</title>
        <authorList>
            <person name="Komaki H."/>
            <person name="Tamura T."/>
        </authorList>
    </citation>
    <scope>NUCLEOTIDE SEQUENCE [LARGE SCALE GENOMIC DNA]</scope>
    <source>
        <strain evidence="4 5">NBRC 108638</strain>
    </source>
</reference>
<dbReference type="Proteomes" id="UP000482960">
    <property type="component" value="Unassembled WGS sequence"/>
</dbReference>
<feature type="domain" description="DUF1731" evidence="3">
    <location>
        <begin position="220"/>
        <end position="265"/>
    </location>
</feature>
<evidence type="ECO:0000313" key="5">
    <source>
        <dbReference type="Proteomes" id="UP000482960"/>
    </source>
</evidence>
<dbReference type="Pfam" id="PF08338">
    <property type="entry name" value="DUF1731"/>
    <property type="match status" value="1"/>
</dbReference>
<accession>A0A6V8LIE3</accession>
<gene>
    <name evidence="4" type="ORF">Prum_060570</name>
</gene>
<sequence length="268" mass="28723">MRRDARGAAEISWDPAAGRLDPAAVAPFDAVVNLSGANVGGWRWTTRYKEVLRASRVDTTGTLARTLAALPADARPRVLISSSGINWYGETGDRVADEHSPPGAGFLADLCKVWEAATQPARDAGVRVVLMRSGQAMHKSGGYLKPQMLPFRLALGGKLGNGRQWMPWISMEDWLAAVEFLLERDDIAGPVNVVSPDSVTNAEFTKAFGAALHRPTVMPIPAFALRVALGGLSVEALASVRARPGVLIDAGFAWRYPDVREALAAAVR</sequence>
<dbReference type="NCBIfam" id="TIGR01777">
    <property type="entry name" value="yfcH"/>
    <property type="match status" value="1"/>
</dbReference>
<dbReference type="PANTHER" id="PTHR11092:SF0">
    <property type="entry name" value="EPIMERASE FAMILY PROTEIN SDR39U1"/>
    <property type="match status" value="1"/>
</dbReference>
<comment type="similarity">
    <text evidence="1">Belongs to the NAD(P)-dependent epimerase/dehydratase family. SDR39U1 subfamily.</text>
</comment>
<dbReference type="Gene3D" id="3.40.50.720">
    <property type="entry name" value="NAD(P)-binding Rossmann-like Domain"/>
    <property type="match status" value="1"/>
</dbReference>
<organism evidence="4 5">
    <name type="scientific">Phytohabitans rumicis</name>
    <dbReference type="NCBI Taxonomy" id="1076125"/>
    <lineage>
        <taxon>Bacteria</taxon>
        <taxon>Bacillati</taxon>
        <taxon>Actinomycetota</taxon>
        <taxon>Actinomycetes</taxon>
        <taxon>Micromonosporales</taxon>
        <taxon>Micromonosporaceae</taxon>
    </lineage>
</organism>
<dbReference type="InterPro" id="IPR010099">
    <property type="entry name" value="SDR39U1"/>
</dbReference>
<dbReference type="InterPro" id="IPR013549">
    <property type="entry name" value="DUF1731"/>
</dbReference>
<feature type="domain" description="NAD-dependent epimerase/dehydratase" evidence="2">
    <location>
        <begin position="27"/>
        <end position="186"/>
    </location>
</feature>
<comment type="caution">
    <text evidence="4">The sequence shown here is derived from an EMBL/GenBank/DDBJ whole genome shotgun (WGS) entry which is preliminary data.</text>
</comment>
<evidence type="ECO:0000259" key="2">
    <source>
        <dbReference type="Pfam" id="PF01370"/>
    </source>
</evidence>
<evidence type="ECO:0000256" key="1">
    <source>
        <dbReference type="ARBA" id="ARBA00009353"/>
    </source>
</evidence>
<reference evidence="4 5" key="2">
    <citation type="submission" date="2020-03" db="EMBL/GenBank/DDBJ databases">
        <authorList>
            <person name="Ichikawa N."/>
            <person name="Kimura A."/>
            <person name="Kitahashi Y."/>
            <person name="Uohara A."/>
        </authorList>
    </citation>
    <scope>NUCLEOTIDE SEQUENCE [LARGE SCALE GENOMIC DNA]</scope>
    <source>
        <strain evidence="4 5">NBRC 108638</strain>
    </source>
</reference>
<proteinExistence type="inferred from homology"/>
<name>A0A6V8LIE3_9ACTN</name>
<evidence type="ECO:0000313" key="4">
    <source>
        <dbReference type="EMBL" id="GFJ92415.1"/>
    </source>
</evidence>
<dbReference type="AlphaFoldDB" id="A0A6V8LIE3"/>
<protein>
    <submittedName>
        <fullName evidence="4">Uncharacterized protein</fullName>
    </submittedName>
</protein>
<dbReference type="InterPro" id="IPR001509">
    <property type="entry name" value="Epimerase_deHydtase"/>
</dbReference>
<dbReference type="SUPFAM" id="SSF51735">
    <property type="entry name" value="NAD(P)-binding Rossmann-fold domains"/>
    <property type="match status" value="1"/>
</dbReference>
<dbReference type="Pfam" id="PF01370">
    <property type="entry name" value="Epimerase"/>
    <property type="match status" value="1"/>
</dbReference>
<evidence type="ECO:0000259" key="3">
    <source>
        <dbReference type="Pfam" id="PF08338"/>
    </source>
</evidence>
<keyword evidence="5" id="KW-1185">Reference proteome</keyword>
<dbReference type="EMBL" id="BLPG01000001">
    <property type="protein sequence ID" value="GFJ92415.1"/>
    <property type="molecule type" value="Genomic_DNA"/>
</dbReference>
<dbReference type="InterPro" id="IPR036291">
    <property type="entry name" value="NAD(P)-bd_dom_sf"/>
</dbReference>